<proteinExistence type="predicted"/>
<accession>A0ACD5DF91</accession>
<sequence>MKIVNPVLPGFNADPSIIRVDDTYYIANSTFEWFPGVRLHESKDLVHWNLLPSPLSTTELLDMKGNPASGGIWAPDLSYADGKFWLVYTDVKVTEGAFKDMTNYLTTAENIKGPWSKPIKLNGVGFDASLFHDQNDKKYLIQQTWDHREYHHPFDGITLTELNTDTMKLMPETARTIYTGTKVKLVEGPHLYQKDGHYFLFAAQGGTVFTHQEVVARSESLDANSFVTEPGDVFLTNFDTPDLGIQKQGHGALVSTPGGEWYYASLSARPWNHENESAYDPRGWSTLGRETSIQKVEWDEEDWPRIVGGHGGRVEVEAPKDAIETKAPADHSRHDEFDNADLDLDWNTLRVPFSESMGSYGDGKLKLIGKGSLASNFDVSMIASRWQAFNFDAETKVKFNPFSYQQMAGLTNFYNDKHWSWVFITFDENKGRVIEVGENNRGNYTSYLKDDAIKIPDGTEYVYFRTKVRKQSYSYEYSFDGNNWTEIPVTLDAVVLSDDYVLQTYGGFFTGAFVGLAAVDYSGYEEPAEFDYFDYKELD</sequence>
<gene>
    <name evidence="1" type="ORF">O0236_001060</name>
</gene>
<organism evidence="1 2">
    <name type="scientific">Lentilactobacillus terminaliae</name>
    <dbReference type="NCBI Taxonomy" id="3003483"/>
    <lineage>
        <taxon>Bacteria</taxon>
        <taxon>Bacillati</taxon>
        <taxon>Bacillota</taxon>
        <taxon>Bacilli</taxon>
        <taxon>Lactobacillales</taxon>
        <taxon>Lactobacillaceae</taxon>
        <taxon>Lentilactobacillus</taxon>
    </lineage>
</organism>
<evidence type="ECO:0000313" key="1">
    <source>
        <dbReference type="EMBL" id="XFD39925.1"/>
    </source>
</evidence>
<keyword evidence="2" id="KW-1185">Reference proteome</keyword>
<protein>
    <submittedName>
        <fullName evidence="1">Glycoside hydrolase family 43 protein</fullName>
    </submittedName>
</protein>
<dbReference type="Proteomes" id="UP001149860">
    <property type="component" value="Chromosome"/>
</dbReference>
<name>A0ACD5DF91_9LACO</name>
<evidence type="ECO:0000313" key="2">
    <source>
        <dbReference type="Proteomes" id="UP001149860"/>
    </source>
</evidence>
<keyword evidence="1" id="KW-0378">Hydrolase</keyword>
<dbReference type="EMBL" id="CP168151">
    <property type="protein sequence ID" value="XFD39925.1"/>
    <property type="molecule type" value="Genomic_DNA"/>
</dbReference>
<reference evidence="1" key="1">
    <citation type="submission" date="2024-08" db="EMBL/GenBank/DDBJ databases">
        <title>Lentilactobacillus sp. nov., isolated from tree bark.</title>
        <authorList>
            <person name="Phuengjayaem S."/>
            <person name="Tanasupawat S."/>
        </authorList>
    </citation>
    <scope>NUCLEOTIDE SEQUENCE</scope>
    <source>
        <strain evidence="1">SPB1-3</strain>
    </source>
</reference>